<evidence type="ECO:0000256" key="1">
    <source>
        <dbReference type="ARBA" id="ARBA00005187"/>
    </source>
</evidence>
<dbReference type="InterPro" id="IPR017932">
    <property type="entry name" value="GATase_2_dom"/>
</dbReference>
<dbReference type="SUPFAM" id="SSF56235">
    <property type="entry name" value="N-terminal nucleophile aminohydrolases (Ntn hydrolases)"/>
    <property type="match status" value="1"/>
</dbReference>
<comment type="caution">
    <text evidence="7">The sequence shown here is derived from an EMBL/GenBank/DDBJ whole genome shotgun (WGS) entry which is preliminary data.</text>
</comment>
<feature type="domain" description="Asparagine synthetase" evidence="5">
    <location>
        <begin position="245"/>
        <end position="561"/>
    </location>
</feature>
<organism evidence="7 8">
    <name type="scientific">Paenibacillus cellulosilyticus</name>
    <dbReference type="NCBI Taxonomy" id="375489"/>
    <lineage>
        <taxon>Bacteria</taxon>
        <taxon>Bacillati</taxon>
        <taxon>Bacillota</taxon>
        <taxon>Bacilli</taxon>
        <taxon>Bacillales</taxon>
        <taxon>Paenibacillaceae</taxon>
        <taxon>Paenibacillus</taxon>
    </lineage>
</organism>
<proteinExistence type="predicted"/>
<protein>
    <recommendedName>
        <fullName evidence="2">asparagine synthase (glutamine-hydrolyzing)</fullName>
        <ecNumber evidence="2">6.3.5.4</ecNumber>
    </recommendedName>
</protein>
<keyword evidence="3" id="KW-0028">Amino-acid biosynthesis</keyword>
<evidence type="ECO:0000259" key="5">
    <source>
        <dbReference type="Pfam" id="PF00733"/>
    </source>
</evidence>
<dbReference type="RefSeq" id="WP_110046997.1">
    <property type="nucleotide sequence ID" value="NZ_CP054613.1"/>
</dbReference>
<dbReference type="EMBL" id="QGTQ01000034">
    <property type="protein sequence ID" value="PWV93803.1"/>
    <property type="molecule type" value="Genomic_DNA"/>
</dbReference>
<evidence type="ECO:0000313" key="7">
    <source>
        <dbReference type="EMBL" id="PWV93803.1"/>
    </source>
</evidence>
<reference evidence="7 8" key="1">
    <citation type="submission" date="2018-05" db="EMBL/GenBank/DDBJ databases">
        <title>Genomic Encyclopedia of Type Strains, Phase III (KMG-III): the genomes of soil and plant-associated and newly described type strains.</title>
        <authorList>
            <person name="Whitman W."/>
        </authorList>
    </citation>
    <scope>NUCLEOTIDE SEQUENCE [LARGE SCALE GENOMIC DNA]</scope>
    <source>
        <strain evidence="7 8">CECT 5696</strain>
    </source>
</reference>
<dbReference type="PANTHER" id="PTHR43284:SF1">
    <property type="entry name" value="ASPARAGINE SYNTHETASE"/>
    <property type="match status" value="1"/>
</dbReference>
<dbReference type="InterPro" id="IPR014729">
    <property type="entry name" value="Rossmann-like_a/b/a_fold"/>
</dbReference>
<evidence type="ECO:0000259" key="6">
    <source>
        <dbReference type="Pfam" id="PF13537"/>
    </source>
</evidence>
<keyword evidence="3" id="KW-0061">Asparagine biosynthesis</keyword>
<comment type="catalytic activity">
    <reaction evidence="4">
        <text>L-aspartate + L-glutamine + ATP + H2O = L-asparagine + L-glutamate + AMP + diphosphate + H(+)</text>
        <dbReference type="Rhea" id="RHEA:12228"/>
        <dbReference type="ChEBI" id="CHEBI:15377"/>
        <dbReference type="ChEBI" id="CHEBI:15378"/>
        <dbReference type="ChEBI" id="CHEBI:29985"/>
        <dbReference type="ChEBI" id="CHEBI:29991"/>
        <dbReference type="ChEBI" id="CHEBI:30616"/>
        <dbReference type="ChEBI" id="CHEBI:33019"/>
        <dbReference type="ChEBI" id="CHEBI:58048"/>
        <dbReference type="ChEBI" id="CHEBI:58359"/>
        <dbReference type="ChEBI" id="CHEBI:456215"/>
        <dbReference type="EC" id="6.3.5.4"/>
    </reaction>
</comment>
<sequence>MSLIFGVHYNEQKTISSEECESYVSAMQGYQIGKIQCWQEESICLMNGTQSVLPSHLDIQMPYDDRNGLVITADAIIDNRDELYQRLELTSDRRIIADAELILLAYRKWGINVPRYLIGDFAFVIWDQRKKLLFGARDLIGNRTLYIQNNGYHFAFSTMMKPLLALPGVRKSVRESWMAEFLAIPIVLDSVDSHSTVYADIDQIPAAHQFTLFSGKLKVERYGVVAPQEELRLRSNDEYEEAFLDVYAQAVRSRLITDRSIGATLSGGLDSGSVVSLAAGELYKAGKPLHTFSYIPPEDFVDWTVRSRVADERPFIRETVQHVGNIQDQYLDFQGKSPLSEMDDWLDLLEAPYKFIENSFWIKGIHEHAAAQGIGLLLTGARGNHTISWGSAIEYYVYLLKHLRLVKLHQELKQYGRRMGVGRKRLIPMIGKYAFPQLTQSPFSHSQPSDLQLIHPSLAQRTDVFEQLRSHDVGIGGFATDIVVDRQRLFETPSVMSMQGTSGTKLSLRYGVIERDPTCDPRVARFCLSLPLDQFVQNGMDRSLIRRSMKGLLPDKVRLNQRYRGVQGSDWLHRMLPSWQIFVEELETMCTSGIGAEWMNMDLIRASLSKLKHDPRPELAFDPDMRVLIRSMVVYRFLKRIG</sequence>
<feature type="domain" description="Glutamine amidotransferase type-2" evidence="6">
    <location>
        <begin position="64"/>
        <end position="165"/>
    </location>
</feature>
<gene>
    <name evidence="7" type="ORF">DFQ01_13442</name>
</gene>
<dbReference type="InterPro" id="IPR001962">
    <property type="entry name" value="Asn_synthase"/>
</dbReference>
<dbReference type="InterPro" id="IPR051786">
    <property type="entry name" value="ASN_synthetase/amidase"/>
</dbReference>
<dbReference type="Proteomes" id="UP000246635">
    <property type="component" value="Unassembled WGS sequence"/>
</dbReference>
<dbReference type="AlphaFoldDB" id="A0A2V2YP29"/>
<dbReference type="Pfam" id="PF13537">
    <property type="entry name" value="GATase_7"/>
    <property type="match status" value="1"/>
</dbReference>
<evidence type="ECO:0000256" key="4">
    <source>
        <dbReference type="ARBA" id="ARBA00048741"/>
    </source>
</evidence>
<evidence type="ECO:0000313" key="8">
    <source>
        <dbReference type="Proteomes" id="UP000246635"/>
    </source>
</evidence>
<dbReference type="EC" id="6.3.5.4" evidence="2"/>
<evidence type="ECO:0000256" key="3">
    <source>
        <dbReference type="ARBA" id="ARBA00022888"/>
    </source>
</evidence>
<dbReference type="OrthoDB" id="9763290at2"/>
<dbReference type="GO" id="GO:0006529">
    <property type="term" value="P:asparagine biosynthetic process"/>
    <property type="evidence" value="ECO:0007669"/>
    <property type="project" value="UniProtKB-KW"/>
</dbReference>
<dbReference type="PANTHER" id="PTHR43284">
    <property type="entry name" value="ASPARAGINE SYNTHETASE (GLUTAMINE-HYDROLYZING)"/>
    <property type="match status" value="1"/>
</dbReference>
<dbReference type="Gene3D" id="3.40.50.620">
    <property type="entry name" value="HUPs"/>
    <property type="match status" value="2"/>
</dbReference>
<dbReference type="Pfam" id="PF00733">
    <property type="entry name" value="Asn_synthase"/>
    <property type="match status" value="1"/>
</dbReference>
<evidence type="ECO:0000256" key="2">
    <source>
        <dbReference type="ARBA" id="ARBA00012737"/>
    </source>
</evidence>
<keyword evidence="8" id="KW-1185">Reference proteome</keyword>
<name>A0A2V2YP29_9BACL</name>
<dbReference type="Gene3D" id="3.60.20.10">
    <property type="entry name" value="Glutamine Phosphoribosylpyrophosphate, subunit 1, domain 1"/>
    <property type="match status" value="1"/>
</dbReference>
<dbReference type="InterPro" id="IPR029055">
    <property type="entry name" value="Ntn_hydrolases_N"/>
</dbReference>
<accession>A0A2V2YP29</accession>
<dbReference type="GO" id="GO:0004066">
    <property type="term" value="F:asparagine synthase (glutamine-hydrolyzing) activity"/>
    <property type="evidence" value="ECO:0007669"/>
    <property type="project" value="UniProtKB-EC"/>
</dbReference>
<dbReference type="SUPFAM" id="SSF52402">
    <property type="entry name" value="Adenine nucleotide alpha hydrolases-like"/>
    <property type="match status" value="1"/>
</dbReference>
<comment type="pathway">
    <text evidence="1">Amino-acid biosynthesis; L-asparagine biosynthesis; L-asparagine from L-aspartate (L-Gln route): step 1/1.</text>
</comment>